<proteinExistence type="predicted"/>
<name>A0ACB9P8D7_9MYRT</name>
<accession>A0ACB9P8D7</accession>
<comment type="caution">
    <text evidence="1">The sequence shown here is derived from an EMBL/GenBank/DDBJ whole genome shotgun (WGS) entry which is preliminary data.</text>
</comment>
<evidence type="ECO:0000313" key="2">
    <source>
        <dbReference type="Proteomes" id="UP001057402"/>
    </source>
</evidence>
<sequence>MEVESRKRGREQERLESERIVKKADRGGREEEEEKEMGVFEFPWQKGREGVMTEEEWKEAGVVLGDTFLGKLGRCCREREEVEIGGGMWWMEDMTSSTSSSCSSSSTTTTTTTTLSLGLLNLEEWWDDRDGIWASLLH</sequence>
<reference evidence="2" key="1">
    <citation type="journal article" date="2023" name="Front. Plant Sci.">
        <title>Chromosomal-level genome assembly of Melastoma candidum provides insights into trichome evolution.</title>
        <authorList>
            <person name="Zhong Y."/>
            <person name="Wu W."/>
            <person name="Sun C."/>
            <person name="Zou P."/>
            <person name="Liu Y."/>
            <person name="Dai S."/>
            <person name="Zhou R."/>
        </authorList>
    </citation>
    <scope>NUCLEOTIDE SEQUENCE [LARGE SCALE GENOMIC DNA]</scope>
</reference>
<evidence type="ECO:0000313" key="1">
    <source>
        <dbReference type="EMBL" id="KAI4343190.1"/>
    </source>
</evidence>
<protein>
    <submittedName>
        <fullName evidence="1">Uncharacterized protein</fullName>
    </submittedName>
</protein>
<dbReference type="EMBL" id="CM042886">
    <property type="protein sequence ID" value="KAI4343190.1"/>
    <property type="molecule type" value="Genomic_DNA"/>
</dbReference>
<organism evidence="1 2">
    <name type="scientific">Melastoma candidum</name>
    <dbReference type="NCBI Taxonomy" id="119954"/>
    <lineage>
        <taxon>Eukaryota</taxon>
        <taxon>Viridiplantae</taxon>
        <taxon>Streptophyta</taxon>
        <taxon>Embryophyta</taxon>
        <taxon>Tracheophyta</taxon>
        <taxon>Spermatophyta</taxon>
        <taxon>Magnoliopsida</taxon>
        <taxon>eudicotyledons</taxon>
        <taxon>Gunneridae</taxon>
        <taxon>Pentapetalae</taxon>
        <taxon>rosids</taxon>
        <taxon>malvids</taxon>
        <taxon>Myrtales</taxon>
        <taxon>Melastomataceae</taxon>
        <taxon>Melastomatoideae</taxon>
        <taxon>Melastomateae</taxon>
        <taxon>Melastoma</taxon>
    </lineage>
</organism>
<dbReference type="Proteomes" id="UP001057402">
    <property type="component" value="Chromosome 7"/>
</dbReference>
<gene>
    <name evidence="1" type="ORF">MLD38_027722</name>
</gene>
<keyword evidence="2" id="KW-1185">Reference proteome</keyword>